<name>A0A0C9TXS1_SPHS4</name>
<proteinExistence type="predicted"/>
<dbReference type="OrthoDB" id="3031569at2759"/>
<dbReference type="Proteomes" id="UP000054279">
    <property type="component" value="Unassembled WGS sequence"/>
</dbReference>
<keyword evidence="2" id="KW-1185">Reference proteome</keyword>
<sequence>MGSWWLYNQGSEGNVECDSIELMERMLAKFKFSGQKVIWRIEEKVWFQTGEPWPGTNLGTVLGSGLGTYMTEEGRPESAERRLFMILMTESAYLIWKIRCEWRIQHEGRADKKITDHEVRNRWIKQMSTKIYMHILCTDQQRYRREATALHLVQKTWDTLLKTEKIHGLCPGDITGFLVGI</sequence>
<dbReference type="EMBL" id="KN837190">
    <property type="protein sequence ID" value="KIJ35263.1"/>
    <property type="molecule type" value="Genomic_DNA"/>
</dbReference>
<reference evidence="1 2" key="1">
    <citation type="submission" date="2014-06" db="EMBL/GenBank/DDBJ databases">
        <title>Evolutionary Origins and Diversification of the Mycorrhizal Mutualists.</title>
        <authorList>
            <consortium name="DOE Joint Genome Institute"/>
            <consortium name="Mycorrhizal Genomics Consortium"/>
            <person name="Kohler A."/>
            <person name="Kuo A."/>
            <person name="Nagy L.G."/>
            <person name="Floudas D."/>
            <person name="Copeland A."/>
            <person name="Barry K.W."/>
            <person name="Cichocki N."/>
            <person name="Veneault-Fourrey C."/>
            <person name="LaButti K."/>
            <person name="Lindquist E.A."/>
            <person name="Lipzen A."/>
            <person name="Lundell T."/>
            <person name="Morin E."/>
            <person name="Murat C."/>
            <person name="Riley R."/>
            <person name="Ohm R."/>
            <person name="Sun H."/>
            <person name="Tunlid A."/>
            <person name="Henrissat B."/>
            <person name="Grigoriev I.V."/>
            <person name="Hibbett D.S."/>
            <person name="Martin F."/>
        </authorList>
    </citation>
    <scope>NUCLEOTIDE SEQUENCE [LARGE SCALE GENOMIC DNA]</scope>
    <source>
        <strain evidence="1 2">SS14</strain>
    </source>
</reference>
<protein>
    <submittedName>
        <fullName evidence="1">Uncharacterized protein</fullName>
    </submittedName>
</protein>
<organism evidence="1 2">
    <name type="scientific">Sphaerobolus stellatus (strain SS14)</name>
    <dbReference type="NCBI Taxonomy" id="990650"/>
    <lineage>
        <taxon>Eukaryota</taxon>
        <taxon>Fungi</taxon>
        <taxon>Dikarya</taxon>
        <taxon>Basidiomycota</taxon>
        <taxon>Agaricomycotina</taxon>
        <taxon>Agaricomycetes</taxon>
        <taxon>Phallomycetidae</taxon>
        <taxon>Geastrales</taxon>
        <taxon>Sphaerobolaceae</taxon>
        <taxon>Sphaerobolus</taxon>
    </lineage>
</organism>
<accession>A0A0C9TXS1</accession>
<evidence type="ECO:0000313" key="2">
    <source>
        <dbReference type="Proteomes" id="UP000054279"/>
    </source>
</evidence>
<dbReference type="AlphaFoldDB" id="A0A0C9TXS1"/>
<gene>
    <name evidence="1" type="ORF">M422DRAFT_34678</name>
</gene>
<evidence type="ECO:0000313" key="1">
    <source>
        <dbReference type="EMBL" id="KIJ35263.1"/>
    </source>
</evidence>
<dbReference type="HOGENOM" id="CLU_044484_2_0_1"/>